<dbReference type="InterPro" id="IPR052564">
    <property type="entry name" value="N-acetyltrans/Recomb-assoc"/>
</dbReference>
<organism evidence="2 3">
    <name type="scientific">Candidatus Mediterraneibacter pullicola</name>
    <dbReference type="NCBI Taxonomy" id="2838682"/>
    <lineage>
        <taxon>Bacteria</taxon>
        <taxon>Bacillati</taxon>
        <taxon>Bacillota</taxon>
        <taxon>Clostridia</taxon>
        <taxon>Lachnospirales</taxon>
        <taxon>Lachnospiraceae</taxon>
        <taxon>Mediterraneibacter</taxon>
    </lineage>
</organism>
<keyword evidence="2" id="KW-0808">Transferase</keyword>
<gene>
    <name evidence="2" type="ORF">H9798_02605</name>
</gene>
<dbReference type="PROSITE" id="PS51186">
    <property type="entry name" value="GNAT"/>
    <property type="match status" value="1"/>
</dbReference>
<name>A0A9D2KHQ2_9FIRM</name>
<evidence type="ECO:0000259" key="1">
    <source>
        <dbReference type="PROSITE" id="PS51186"/>
    </source>
</evidence>
<accession>A0A9D2KHQ2</accession>
<dbReference type="InterPro" id="IPR000182">
    <property type="entry name" value="GNAT_dom"/>
</dbReference>
<reference evidence="2" key="1">
    <citation type="journal article" date="2021" name="PeerJ">
        <title>Extensive microbial diversity within the chicken gut microbiome revealed by metagenomics and culture.</title>
        <authorList>
            <person name="Gilroy R."/>
            <person name="Ravi A."/>
            <person name="Getino M."/>
            <person name="Pursley I."/>
            <person name="Horton D.L."/>
            <person name="Alikhan N.F."/>
            <person name="Baker D."/>
            <person name="Gharbi K."/>
            <person name="Hall N."/>
            <person name="Watson M."/>
            <person name="Adriaenssens E.M."/>
            <person name="Foster-Nyarko E."/>
            <person name="Jarju S."/>
            <person name="Secka A."/>
            <person name="Antonio M."/>
            <person name="Oren A."/>
            <person name="Chaudhuri R.R."/>
            <person name="La Ragione R."/>
            <person name="Hildebrand F."/>
            <person name="Pallen M.J."/>
        </authorList>
    </citation>
    <scope>NUCLEOTIDE SEQUENCE</scope>
    <source>
        <strain evidence="2">ChiSjej2B20-11307</strain>
    </source>
</reference>
<proteinExistence type="predicted"/>
<feature type="domain" description="N-acetyltransferase" evidence="1">
    <location>
        <begin position="9"/>
        <end position="158"/>
    </location>
</feature>
<dbReference type="Gene3D" id="3.40.630.30">
    <property type="match status" value="1"/>
</dbReference>
<dbReference type="InterPro" id="IPR016181">
    <property type="entry name" value="Acyl_CoA_acyltransferase"/>
</dbReference>
<dbReference type="EMBL" id="DXAK01000012">
    <property type="protein sequence ID" value="HJA06029.1"/>
    <property type="molecule type" value="Genomic_DNA"/>
</dbReference>
<protein>
    <submittedName>
        <fullName evidence="2">GNAT family N-acetyltransferase</fullName>
        <ecNumber evidence="2">2.3.1.-</ecNumber>
    </submittedName>
</protein>
<dbReference type="CDD" id="cd04301">
    <property type="entry name" value="NAT_SF"/>
    <property type="match status" value="1"/>
</dbReference>
<evidence type="ECO:0000313" key="3">
    <source>
        <dbReference type="Proteomes" id="UP000824223"/>
    </source>
</evidence>
<dbReference type="PANTHER" id="PTHR43451:SF1">
    <property type="entry name" value="ACETYLTRANSFERASE"/>
    <property type="match status" value="1"/>
</dbReference>
<sequence>MGEEGIRQAVLRKYESVDCPCLAQLFYDTVHTVNARDYSEEQLAAWAGKAIDIEAWNRSFWEHHTYVAVRGGRIVGFGDIDDTGYLDRLYIHKNHQEEGIGTVLCDKLESMVNVKKITTHASITARPFFEKRGYRVIREQQVERKGILLTNYVMEKEK</sequence>
<dbReference type="Pfam" id="PF13673">
    <property type="entry name" value="Acetyltransf_10"/>
    <property type="match status" value="1"/>
</dbReference>
<dbReference type="PANTHER" id="PTHR43451">
    <property type="entry name" value="ACETYLTRANSFERASE (GNAT) FAMILY PROTEIN"/>
    <property type="match status" value="1"/>
</dbReference>
<dbReference type="AlphaFoldDB" id="A0A9D2KHQ2"/>
<comment type="caution">
    <text evidence="2">The sequence shown here is derived from an EMBL/GenBank/DDBJ whole genome shotgun (WGS) entry which is preliminary data.</text>
</comment>
<dbReference type="GO" id="GO:0016747">
    <property type="term" value="F:acyltransferase activity, transferring groups other than amino-acyl groups"/>
    <property type="evidence" value="ECO:0007669"/>
    <property type="project" value="InterPro"/>
</dbReference>
<dbReference type="EC" id="2.3.1.-" evidence="2"/>
<keyword evidence="2" id="KW-0012">Acyltransferase</keyword>
<dbReference type="SUPFAM" id="SSF55729">
    <property type="entry name" value="Acyl-CoA N-acyltransferases (Nat)"/>
    <property type="match status" value="1"/>
</dbReference>
<dbReference type="Proteomes" id="UP000824223">
    <property type="component" value="Unassembled WGS sequence"/>
</dbReference>
<evidence type="ECO:0000313" key="2">
    <source>
        <dbReference type="EMBL" id="HJA06029.1"/>
    </source>
</evidence>
<reference evidence="2" key="2">
    <citation type="submission" date="2021-04" db="EMBL/GenBank/DDBJ databases">
        <authorList>
            <person name="Gilroy R."/>
        </authorList>
    </citation>
    <scope>NUCLEOTIDE SEQUENCE</scope>
    <source>
        <strain evidence="2">ChiSjej2B20-11307</strain>
    </source>
</reference>